<keyword evidence="1" id="KW-0812">Transmembrane</keyword>
<keyword evidence="1" id="KW-1133">Transmembrane helix</keyword>
<evidence type="ECO:0000313" key="2">
    <source>
        <dbReference type="EMBL" id="OGL86241.1"/>
    </source>
</evidence>
<accession>A0A1F7V701</accession>
<keyword evidence="1" id="KW-0472">Membrane</keyword>
<feature type="transmembrane region" description="Helical" evidence="1">
    <location>
        <begin position="6"/>
        <end position="25"/>
    </location>
</feature>
<feature type="transmembrane region" description="Helical" evidence="1">
    <location>
        <begin position="46"/>
        <end position="68"/>
    </location>
</feature>
<gene>
    <name evidence="2" type="ORF">A3I41_01615</name>
</gene>
<dbReference type="EMBL" id="MGEQ01000010">
    <property type="protein sequence ID" value="OGL86241.1"/>
    <property type="molecule type" value="Genomic_DNA"/>
</dbReference>
<sequence length="97" mass="10789">MGWIIFIVVAFMVSTVIANLVSENIKSQAADLTWKGIPRRTTEHQAVIAFVWTSIVAFSILMGVGYMFTHIESVGESTTYLSYDEQVNDGHVIYTGN</sequence>
<comment type="caution">
    <text evidence="2">The sequence shown here is derived from an EMBL/GenBank/DDBJ whole genome shotgun (WGS) entry which is preliminary data.</text>
</comment>
<dbReference type="AlphaFoldDB" id="A0A1F7V701"/>
<organism evidence="2 3">
    <name type="scientific">Candidatus Uhrbacteria bacterium RIFCSPLOWO2_02_FULL_48_18</name>
    <dbReference type="NCBI Taxonomy" id="1802408"/>
    <lineage>
        <taxon>Bacteria</taxon>
        <taxon>Candidatus Uhriibacteriota</taxon>
    </lineage>
</organism>
<evidence type="ECO:0000313" key="3">
    <source>
        <dbReference type="Proteomes" id="UP000176593"/>
    </source>
</evidence>
<reference evidence="2 3" key="1">
    <citation type="journal article" date="2016" name="Nat. Commun.">
        <title>Thousands of microbial genomes shed light on interconnected biogeochemical processes in an aquifer system.</title>
        <authorList>
            <person name="Anantharaman K."/>
            <person name="Brown C.T."/>
            <person name="Hug L.A."/>
            <person name="Sharon I."/>
            <person name="Castelle C.J."/>
            <person name="Probst A.J."/>
            <person name="Thomas B.C."/>
            <person name="Singh A."/>
            <person name="Wilkins M.J."/>
            <person name="Karaoz U."/>
            <person name="Brodie E.L."/>
            <person name="Williams K.H."/>
            <person name="Hubbard S.S."/>
            <person name="Banfield J.F."/>
        </authorList>
    </citation>
    <scope>NUCLEOTIDE SEQUENCE [LARGE SCALE GENOMIC DNA]</scope>
</reference>
<evidence type="ECO:0000256" key="1">
    <source>
        <dbReference type="SAM" id="Phobius"/>
    </source>
</evidence>
<protein>
    <submittedName>
        <fullName evidence="2">Uncharacterized protein</fullName>
    </submittedName>
</protein>
<name>A0A1F7V701_9BACT</name>
<dbReference type="Proteomes" id="UP000176593">
    <property type="component" value="Unassembled WGS sequence"/>
</dbReference>
<proteinExistence type="predicted"/>